<feature type="compositionally biased region" description="Polar residues" evidence="1">
    <location>
        <begin position="292"/>
        <end position="318"/>
    </location>
</feature>
<feature type="region of interest" description="Disordered" evidence="1">
    <location>
        <begin position="241"/>
        <end position="333"/>
    </location>
</feature>
<organism evidence="2 3">
    <name type="scientific">Pleomassaria siparia CBS 279.74</name>
    <dbReference type="NCBI Taxonomy" id="1314801"/>
    <lineage>
        <taxon>Eukaryota</taxon>
        <taxon>Fungi</taxon>
        <taxon>Dikarya</taxon>
        <taxon>Ascomycota</taxon>
        <taxon>Pezizomycotina</taxon>
        <taxon>Dothideomycetes</taxon>
        <taxon>Pleosporomycetidae</taxon>
        <taxon>Pleosporales</taxon>
        <taxon>Pleomassariaceae</taxon>
        <taxon>Pleomassaria</taxon>
    </lineage>
</organism>
<dbReference type="AlphaFoldDB" id="A0A6G1KPE9"/>
<evidence type="ECO:0000313" key="2">
    <source>
        <dbReference type="EMBL" id="KAF2714680.1"/>
    </source>
</evidence>
<feature type="compositionally biased region" description="Low complexity" evidence="1">
    <location>
        <begin position="246"/>
        <end position="267"/>
    </location>
</feature>
<evidence type="ECO:0000256" key="1">
    <source>
        <dbReference type="SAM" id="MobiDB-lite"/>
    </source>
</evidence>
<feature type="compositionally biased region" description="Basic and acidic residues" evidence="1">
    <location>
        <begin position="60"/>
        <end position="73"/>
    </location>
</feature>
<dbReference type="Proteomes" id="UP000799428">
    <property type="component" value="Unassembled WGS sequence"/>
</dbReference>
<feature type="compositionally biased region" description="Low complexity" evidence="1">
    <location>
        <begin position="145"/>
        <end position="154"/>
    </location>
</feature>
<feature type="region of interest" description="Disordered" evidence="1">
    <location>
        <begin position="133"/>
        <end position="219"/>
    </location>
</feature>
<feature type="region of interest" description="Disordered" evidence="1">
    <location>
        <begin position="60"/>
        <end position="109"/>
    </location>
</feature>
<dbReference type="OrthoDB" id="5326588at2759"/>
<name>A0A6G1KPE9_9PLEO</name>
<accession>A0A6G1KPE9</accession>
<keyword evidence="3" id="KW-1185">Reference proteome</keyword>
<feature type="compositionally biased region" description="Basic and acidic residues" evidence="1">
    <location>
        <begin position="88"/>
        <end position="100"/>
    </location>
</feature>
<protein>
    <submittedName>
        <fullName evidence="2">Uncharacterized protein</fullName>
    </submittedName>
</protein>
<gene>
    <name evidence="2" type="ORF">K504DRAFT_368340</name>
</gene>
<feature type="compositionally biased region" description="Basic residues" evidence="1">
    <location>
        <begin position="200"/>
        <end position="211"/>
    </location>
</feature>
<reference evidence="2" key="1">
    <citation type="journal article" date="2020" name="Stud. Mycol.">
        <title>101 Dothideomycetes genomes: a test case for predicting lifestyles and emergence of pathogens.</title>
        <authorList>
            <person name="Haridas S."/>
            <person name="Albert R."/>
            <person name="Binder M."/>
            <person name="Bloem J."/>
            <person name="Labutti K."/>
            <person name="Salamov A."/>
            <person name="Andreopoulos B."/>
            <person name="Baker S."/>
            <person name="Barry K."/>
            <person name="Bills G."/>
            <person name="Bluhm B."/>
            <person name="Cannon C."/>
            <person name="Castanera R."/>
            <person name="Culley D."/>
            <person name="Daum C."/>
            <person name="Ezra D."/>
            <person name="Gonzalez J."/>
            <person name="Henrissat B."/>
            <person name="Kuo A."/>
            <person name="Liang C."/>
            <person name="Lipzen A."/>
            <person name="Lutzoni F."/>
            <person name="Magnuson J."/>
            <person name="Mondo S."/>
            <person name="Nolan M."/>
            <person name="Ohm R."/>
            <person name="Pangilinan J."/>
            <person name="Park H.-J."/>
            <person name="Ramirez L."/>
            <person name="Alfaro M."/>
            <person name="Sun H."/>
            <person name="Tritt A."/>
            <person name="Yoshinaga Y."/>
            <person name="Zwiers L.-H."/>
            <person name="Turgeon B."/>
            <person name="Goodwin S."/>
            <person name="Spatafora J."/>
            <person name="Crous P."/>
            <person name="Grigoriev I."/>
        </authorList>
    </citation>
    <scope>NUCLEOTIDE SEQUENCE</scope>
    <source>
        <strain evidence="2">CBS 279.74</strain>
    </source>
</reference>
<proteinExistence type="predicted"/>
<feature type="compositionally biased region" description="Polar residues" evidence="1">
    <location>
        <begin position="76"/>
        <end position="87"/>
    </location>
</feature>
<sequence>MLQYCDPSLEELPDFSSAQLDGLTKRIEAKKKQLEADISNYIRRKQEQLSKEIRELTEEYRGLERAESTRDANAKPLNNETQFTDSSADSRKLSSGDTAKRTKHTRVHKREKELCGLVTPIFLPLLDASTSPIKKKKEKRRPTEELSASESASSPWRDAEESKEESRPRSRSRDDPMEHGESATSGGSSKENTKPEAVVKKKRAAAKKSSLRHMTTPRAKRKRVSLIIDDQIVLPADNIAEPPLVSPAKTTASSNSNSNSATSLSDSIDPRLISGHDTPAGRGHQDPVHHSLISSTKTTIASPTKTAIASPTKTTIASPTKHKNHVCSESPPALEYMPPQTATRTFLDPSPPQQKVILPQYSSMVPIYADEGDITEGDITEGDITEGDEEEEFSTYVGGIDGSGVDNVNQVGSYGYPSSLGASYLESYIKNRPLSVRVVSAEKAELAEDEKKALINGETEIKKENVDLDIEDLDDADDADDTMDIIGEMEGL</sequence>
<feature type="compositionally biased region" description="Basic and acidic residues" evidence="1">
    <location>
        <begin position="157"/>
        <end position="181"/>
    </location>
</feature>
<evidence type="ECO:0000313" key="3">
    <source>
        <dbReference type="Proteomes" id="UP000799428"/>
    </source>
</evidence>
<dbReference type="EMBL" id="MU005764">
    <property type="protein sequence ID" value="KAF2714680.1"/>
    <property type="molecule type" value="Genomic_DNA"/>
</dbReference>